<dbReference type="PANTHER" id="PTHR44590">
    <property type="entry name" value="CARBOXYLIC ESTER HYDROLASE-RELATED"/>
    <property type="match status" value="1"/>
</dbReference>
<evidence type="ECO:0000313" key="7">
    <source>
        <dbReference type="Proteomes" id="UP000036681"/>
    </source>
</evidence>
<evidence type="ECO:0000256" key="4">
    <source>
        <dbReference type="ARBA" id="ARBA00022801"/>
    </source>
</evidence>
<feature type="domain" description="Carboxylesterase type B" evidence="6">
    <location>
        <begin position="16"/>
        <end position="356"/>
    </location>
</feature>
<protein>
    <recommendedName>
        <fullName evidence="5">Carboxylic ester hydrolase</fullName>
        <ecNumber evidence="5">3.1.1.-</ecNumber>
    </recommendedName>
</protein>
<sequence length="507" mass="56600">MGNFISYYYGDSSKSSKVIETNCGKIVGRTIAIDGGRIVHAFLGVPFAKPPVGELRFKKAVPPERWADVRQCTKHACRAPQEELLIEKILLRVPISEDCLYLNVFAPDWEPPPEQSSGRPVMMWIHGGGFTVHSAAHYGDEGIAKNLCAKEVIVVTIQYRLGILGFSATGDSNSIPNLGLWDQMAALKWVKENIAAFGGDPNNLTLFGQSAGAASVDILSLSPYTRGKFLMSFYDLFSKAIVMGGSAHCDWAISDAKAVRKALIAFAETIGWNQPQNVSDWDVNASLMNFLKDQPSTSLGLTIAKKRKKKFNKYGMDFVPIIDGDFIPEAISELRRKSPRKLCIAGVTEYEALLFGILCLISYLLFSDLFINNGVHQFCEEMTCAGHMVYLYNFEYCPSSLGLLGWWFPFLAATHCTELPYLFGKGIIHSFSPNASDLKMLDQFTTFFTNFAKCGNPNGNTEELWEPLEVPHTWSYLNINETCKMMDDFHDRRAAFWNTLTPDLKTD</sequence>
<comment type="similarity">
    <text evidence="1 5">Belongs to the type-B carboxylesterase/lipase family.</text>
</comment>
<feature type="domain" description="Carboxylesterase type B" evidence="6">
    <location>
        <begin position="365"/>
        <end position="497"/>
    </location>
</feature>
<dbReference type="InterPro" id="IPR029058">
    <property type="entry name" value="AB_hydrolase_fold"/>
</dbReference>
<dbReference type="Gene3D" id="3.40.50.1820">
    <property type="entry name" value="alpha/beta hydrolase"/>
    <property type="match status" value="2"/>
</dbReference>
<evidence type="ECO:0000259" key="6">
    <source>
        <dbReference type="Pfam" id="PF00135"/>
    </source>
</evidence>
<dbReference type="PROSITE" id="PS00122">
    <property type="entry name" value="CARBOXYLESTERASE_B_1"/>
    <property type="match status" value="1"/>
</dbReference>
<accession>A0A0M3I4E7</accession>
<dbReference type="InterPro" id="IPR002168">
    <property type="entry name" value="Lipase_GDXG_HIS_AS"/>
</dbReference>
<name>A0A0M3I4E7_ASCLU</name>
<evidence type="ECO:0000256" key="5">
    <source>
        <dbReference type="RuleBase" id="RU361235"/>
    </source>
</evidence>
<keyword evidence="7" id="KW-1185">Reference proteome</keyword>
<dbReference type="PANTHER" id="PTHR44590:SF4">
    <property type="entry name" value="CARBOXYLIC ESTER HYDROLASE"/>
    <property type="match status" value="1"/>
</dbReference>
<evidence type="ECO:0000256" key="3">
    <source>
        <dbReference type="ARBA" id="ARBA00022487"/>
    </source>
</evidence>
<dbReference type="Proteomes" id="UP000036681">
    <property type="component" value="Unplaced"/>
</dbReference>
<evidence type="ECO:0000256" key="2">
    <source>
        <dbReference type="ARBA" id="ARBA00010515"/>
    </source>
</evidence>
<dbReference type="PROSITE" id="PS01173">
    <property type="entry name" value="LIPASE_GDXG_HIS"/>
    <property type="match status" value="1"/>
</dbReference>
<dbReference type="AlphaFoldDB" id="A0A0M3I4E7"/>
<evidence type="ECO:0000256" key="1">
    <source>
        <dbReference type="ARBA" id="ARBA00005964"/>
    </source>
</evidence>
<dbReference type="InterPro" id="IPR019819">
    <property type="entry name" value="Carboxylesterase_B_CS"/>
</dbReference>
<dbReference type="InterPro" id="IPR019826">
    <property type="entry name" value="Carboxylesterase_B_AS"/>
</dbReference>
<dbReference type="WBParaSite" id="ALUE_0001164601-mRNA-1">
    <property type="protein sequence ID" value="ALUE_0001164601-mRNA-1"/>
    <property type="gene ID" value="ALUE_0001164601"/>
</dbReference>
<evidence type="ECO:0000313" key="8">
    <source>
        <dbReference type="WBParaSite" id="ALUE_0001164601-mRNA-1"/>
    </source>
</evidence>
<comment type="similarity">
    <text evidence="2">Belongs to the 'GDXG' lipolytic enzyme family.</text>
</comment>
<dbReference type="Pfam" id="PF00135">
    <property type="entry name" value="COesterase"/>
    <property type="match status" value="2"/>
</dbReference>
<dbReference type="InterPro" id="IPR002018">
    <property type="entry name" value="CarbesteraseB"/>
</dbReference>
<dbReference type="GO" id="GO:0052689">
    <property type="term" value="F:carboxylic ester hydrolase activity"/>
    <property type="evidence" value="ECO:0007669"/>
    <property type="project" value="UniProtKB-KW"/>
</dbReference>
<dbReference type="SUPFAM" id="SSF53474">
    <property type="entry name" value="alpha/beta-Hydrolases"/>
    <property type="match status" value="1"/>
</dbReference>
<dbReference type="ESTHER" id="asclu-a0a0m3i4e7">
    <property type="family name" value="Carb_B_Nematoda"/>
</dbReference>
<keyword evidence="3" id="KW-0719">Serine esterase</keyword>
<organism evidence="7 8">
    <name type="scientific">Ascaris lumbricoides</name>
    <name type="common">Giant roundworm</name>
    <dbReference type="NCBI Taxonomy" id="6252"/>
    <lineage>
        <taxon>Eukaryota</taxon>
        <taxon>Metazoa</taxon>
        <taxon>Ecdysozoa</taxon>
        <taxon>Nematoda</taxon>
        <taxon>Chromadorea</taxon>
        <taxon>Rhabditida</taxon>
        <taxon>Spirurina</taxon>
        <taxon>Ascaridomorpha</taxon>
        <taxon>Ascaridoidea</taxon>
        <taxon>Ascarididae</taxon>
        <taxon>Ascaris</taxon>
    </lineage>
</organism>
<keyword evidence="4 5" id="KW-0378">Hydrolase</keyword>
<reference evidence="8" key="1">
    <citation type="submission" date="2017-02" db="UniProtKB">
        <authorList>
            <consortium name="WormBaseParasite"/>
        </authorList>
    </citation>
    <scope>IDENTIFICATION</scope>
</reference>
<dbReference type="PROSITE" id="PS00941">
    <property type="entry name" value="CARBOXYLESTERASE_B_2"/>
    <property type="match status" value="1"/>
</dbReference>
<proteinExistence type="inferred from homology"/>
<dbReference type="EC" id="3.1.1.-" evidence="5"/>